<dbReference type="PANTHER" id="PTHR45641">
    <property type="entry name" value="TETRATRICOPEPTIDE REPEAT PROTEIN (AFU_ORTHOLOGUE AFUA_6G03870)"/>
    <property type="match status" value="1"/>
</dbReference>
<proteinExistence type="predicted"/>
<evidence type="ECO:0000256" key="1">
    <source>
        <dbReference type="ARBA" id="ARBA00022737"/>
    </source>
</evidence>
<dbReference type="GO" id="GO:0009658">
    <property type="term" value="P:chloroplast organization"/>
    <property type="evidence" value="ECO:0007669"/>
    <property type="project" value="TreeGrafter"/>
</dbReference>
<feature type="repeat" description="TPR" evidence="3">
    <location>
        <begin position="199"/>
        <end position="232"/>
    </location>
</feature>
<name>A0AAV8SIL8_9ROSI</name>
<keyword evidence="2 3" id="KW-0802">TPR repeat</keyword>
<protein>
    <recommendedName>
        <fullName evidence="6">Nephrocystin-3</fullName>
    </recommendedName>
</protein>
<dbReference type="Pfam" id="PF13424">
    <property type="entry name" value="TPR_12"/>
    <property type="match status" value="3"/>
</dbReference>
<dbReference type="InterPro" id="IPR011990">
    <property type="entry name" value="TPR-like_helical_dom_sf"/>
</dbReference>
<dbReference type="PROSITE" id="PS50005">
    <property type="entry name" value="TPR"/>
    <property type="match status" value="1"/>
</dbReference>
<gene>
    <name evidence="4" type="ORF">K2173_000675</name>
</gene>
<evidence type="ECO:0000313" key="5">
    <source>
        <dbReference type="Proteomes" id="UP001159364"/>
    </source>
</evidence>
<sequence length="577" mass="64588">MDTRLVLGMSPPGIHHLPLLHSHSSHLSKGVSPISFQKHKGSRKLFKVSPKTISHRFMLRICASVGSSNADLACKQNVISSSFSTSSDLTRWSWALPHSSTKPTDAMNELEMQLQELFGEVKMMVKMGNISDAVDLLQANYEIVEEQISDGARSIQEAATLDVIALGYLAVGDLKFVRFLMNMLSQIVNNLKDDEPLLESILMHMGSIYSSLGMLEQSMIVYQRAINILENRYGKDSTFLVSTLLGTAKVLSSIGRTTKAVEVYHRAITILESSKGLQSEDLVVPLFGLGNVLIKEGRPKDAESPFMRILGIYTNLYGSDDGRVGMALCSMAHVKCAAGNLEEAVDLYKRALKVIKDANYMALDDGIMEKMRIDLAELLHVVGRGQEGRKLLEECLLITENQKGKEHPSLVLHLLNLASSYSQSKNFVEAEHLLRTSLNIMLNNVGPDDQSITFPMLHLAVTLYNLNQDEEAEQLALEALRIREEAFGKDSLPVGEALDCLISIQTRLGKNDLKLLELLKEVLMIQEKHFGYESEEVMLTLKKFIFYLDKLGMKDEKLPMQRRLSVLKNKYMQTVRR</sequence>
<dbReference type="GO" id="GO:0009507">
    <property type="term" value="C:chloroplast"/>
    <property type="evidence" value="ECO:0007669"/>
    <property type="project" value="TreeGrafter"/>
</dbReference>
<dbReference type="EMBL" id="JAIWQS010000010">
    <property type="protein sequence ID" value="KAJ8751929.1"/>
    <property type="molecule type" value="Genomic_DNA"/>
</dbReference>
<comment type="caution">
    <text evidence="4">The sequence shown here is derived from an EMBL/GenBank/DDBJ whole genome shotgun (WGS) entry which is preliminary data.</text>
</comment>
<dbReference type="SMART" id="SM00028">
    <property type="entry name" value="TPR"/>
    <property type="match status" value="6"/>
</dbReference>
<keyword evidence="1" id="KW-0677">Repeat</keyword>
<dbReference type="InterPro" id="IPR019734">
    <property type="entry name" value="TPR_rpt"/>
</dbReference>
<evidence type="ECO:0008006" key="6">
    <source>
        <dbReference type="Google" id="ProtNLM"/>
    </source>
</evidence>
<dbReference type="PANTHER" id="PTHR45641:SF19">
    <property type="entry name" value="NEPHROCYSTIN-3"/>
    <property type="match status" value="1"/>
</dbReference>
<evidence type="ECO:0000256" key="3">
    <source>
        <dbReference type="PROSITE-ProRule" id="PRU00339"/>
    </source>
</evidence>
<dbReference type="Pfam" id="PF13374">
    <property type="entry name" value="TPR_10"/>
    <property type="match status" value="1"/>
</dbReference>
<dbReference type="Gene3D" id="1.25.40.10">
    <property type="entry name" value="Tetratricopeptide repeat domain"/>
    <property type="match status" value="2"/>
</dbReference>
<keyword evidence="5" id="KW-1185">Reference proteome</keyword>
<evidence type="ECO:0000256" key="2">
    <source>
        <dbReference type="ARBA" id="ARBA00022803"/>
    </source>
</evidence>
<organism evidence="4 5">
    <name type="scientific">Erythroxylum novogranatense</name>
    <dbReference type="NCBI Taxonomy" id="1862640"/>
    <lineage>
        <taxon>Eukaryota</taxon>
        <taxon>Viridiplantae</taxon>
        <taxon>Streptophyta</taxon>
        <taxon>Embryophyta</taxon>
        <taxon>Tracheophyta</taxon>
        <taxon>Spermatophyta</taxon>
        <taxon>Magnoliopsida</taxon>
        <taxon>eudicotyledons</taxon>
        <taxon>Gunneridae</taxon>
        <taxon>Pentapetalae</taxon>
        <taxon>rosids</taxon>
        <taxon>fabids</taxon>
        <taxon>Malpighiales</taxon>
        <taxon>Erythroxylaceae</taxon>
        <taxon>Erythroxylum</taxon>
    </lineage>
</organism>
<dbReference type="Proteomes" id="UP001159364">
    <property type="component" value="Linkage Group LG10"/>
</dbReference>
<dbReference type="AlphaFoldDB" id="A0AAV8SIL8"/>
<dbReference type="SUPFAM" id="SSF48452">
    <property type="entry name" value="TPR-like"/>
    <property type="match status" value="2"/>
</dbReference>
<reference evidence="4 5" key="1">
    <citation type="submission" date="2021-09" db="EMBL/GenBank/DDBJ databases">
        <title>Genomic insights and catalytic innovation underlie evolution of tropane alkaloids biosynthesis.</title>
        <authorList>
            <person name="Wang Y.-J."/>
            <person name="Tian T."/>
            <person name="Huang J.-P."/>
            <person name="Huang S.-X."/>
        </authorList>
    </citation>
    <scope>NUCLEOTIDE SEQUENCE [LARGE SCALE GENOMIC DNA]</scope>
    <source>
        <strain evidence="4">KIB-2018</strain>
        <tissue evidence="4">Leaf</tissue>
    </source>
</reference>
<evidence type="ECO:0000313" key="4">
    <source>
        <dbReference type="EMBL" id="KAJ8751929.1"/>
    </source>
</evidence>
<accession>A0AAV8SIL8</accession>